<sequence>MAHRRLQPPGASALQMVLDLFDRRAPAAPDPAIADQAPTASVTPATFPPTPTASVPPPAAPPAAAPYPVHPQANRRIALDGQPVAYAFVRARRRTIGFLVDAQGPCARRAGP</sequence>
<feature type="region of interest" description="Disordered" evidence="1">
    <location>
        <begin position="28"/>
        <end position="68"/>
    </location>
</feature>
<evidence type="ECO:0000256" key="1">
    <source>
        <dbReference type="SAM" id="MobiDB-lite"/>
    </source>
</evidence>
<dbReference type="AlphaFoldDB" id="A0A7V8JQ04"/>
<accession>A0A7V8JQ04</accession>
<protein>
    <submittedName>
        <fullName evidence="2">Uncharacterized protein</fullName>
    </submittedName>
</protein>
<dbReference type="Proteomes" id="UP000461670">
    <property type="component" value="Unassembled WGS sequence"/>
</dbReference>
<reference evidence="3" key="1">
    <citation type="journal article" date="2020" name="MBio">
        <title>Horizontal gene transfer to a defensive symbiont with a reduced genome amongst a multipartite beetle microbiome.</title>
        <authorList>
            <person name="Waterworth S.C."/>
            <person name="Florez L.V."/>
            <person name="Rees E.R."/>
            <person name="Hertweck C."/>
            <person name="Kaltenpoth M."/>
            <person name="Kwan J.C."/>
        </authorList>
    </citation>
    <scope>NUCLEOTIDE SEQUENCE [LARGE SCALE GENOMIC DNA]</scope>
</reference>
<name>A0A7V8JQ04_9BURK</name>
<evidence type="ECO:0000313" key="3">
    <source>
        <dbReference type="Proteomes" id="UP000461670"/>
    </source>
</evidence>
<gene>
    <name evidence="2" type="ORF">GAK30_02447</name>
</gene>
<organism evidence="2 3">
    <name type="scientific">Paracidovorax wautersii</name>
    <dbReference type="NCBI Taxonomy" id="1177982"/>
    <lineage>
        <taxon>Bacteria</taxon>
        <taxon>Pseudomonadati</taxon>
        <taxon>Pseudomonadota</taxon>
        <taxon>Betaproteobacteria</taxon>
        <taxon>Burkholderiales</taxon>
        <taxon>Comamonadaceae</taxon>
        <taxon>Paracidovorax</taxon>
    </lineage>
</organism>
<comment type="caution">
    <text evidence="2">The sequence shown here is derived from an EMBL/GenBank/DDBJ whole genome shotgun (WGS) entry which is preliminary data.</text>
</comment>
<evidence type="ECO:0000313" key="2">
    <source>
        <dbReference type="EMBL" id="KAF1020515.1"/>
    </source>
</evidence>
<proteinExistence type="predicted"/>
<feature type="compositionally biased region" description="Pro residues" evidence="1">
    <location>
        <begin position="46"/>
        <end position="68"/>
    </location>
</feature>
<dbReference type="EMBL" id="WNDQ01000034">
    <property type="protein sequence ID" value="KAF1020515.1"/>
    <property type="molecule type" value="Genomic_DNA"/>
</dbReference>
<feature type="compositionally biased region" description="Low complexity" evidence="1">
    <location>
        <begin position="28"/>
        <end position="45"/>
    </location>
</feature>